<name>C3Z1B8_BRAFL</name>
<reference evidence="1" key="1">
    <citation type="journal article" date="2008" name="Nature">
        <title>The amphioxus genome and the evolution of the chordate karyotype.</title>
        <authorList>
            <consortium name="US DOE Joint Genome Institute (JGI-PGF)"/>
            <person name="Putnam N.H."/>
            <person name="Butts T."/>
            <person name="Ferrier D.E.K."/>
            <person name="Furlong R.F."/>
            <person name="Hellsten U."/>
            <person name="Kawashima T."/>
            <person name="Robinson-Rechavi M."/>
            <person name="Shoguchi E."/>
            <person name="Terry A."/>
            <person name="Yu J.-K."/>
            <person name="Benito-Gutierrez E.L."/>
            <person name="Dubchak I."/>
            <person name="Garcia-Fernandez J."/>
            <person name="Gibson-Brown J.J."/>
            <person name="Grigoriev I.V."/>
            <person name="Horton A.C."/>
            <person name="de Jong P.J."/>
            <person name="Jurka J."/>
            <person name="Kapitonov V.V."/>
            <person name="Kohara Y."/>
            <person name="Kuroki Y."/>
            <person name="Lindquist E."/>
            <person name="Lucas S."/>
            <person name="Osoegawa K."/>
            <person name="Pennacchio L.A."/>
            <person name="Salamov A.A."/>
            <person name="Satou Y."/>
            <person name="Sauka-Spengler T."/>
            <person name="Schmutz J."/>
            <person name="Shin-I T."/>
            <person name="Toyoda A."/>
            <person name="Bronner-Fraser M."/>
            <person name="Fujiyama A."/>
            <person name="Holland L.Z."/>
            <person name="Holland P.W.H."/>
            <person name="Satoh N."/>
            <person name="Rokhsar D.S."/>
        </authorList>
    </citation>
    <scope>NUCLEOTIDE SEQUENCE [LARGE SCALE GENOMIC DNA]</scope>
    <source>
        <strain evidence="1">S238N-H82</strain>
        <tissue evidence="1">Testes</tissue>
    </source>
</reference>
<dbReference type="Gene3D" id="3.40.50.720">
    <property type="entry name" value="NAD(P)-binding Rossmann-like Domain"/>
    <property type="match status" value="1"/>
</dbReference>
<organism>
    <name type="scientific">Branchiostoma floridae</name>
    <name type="common">Florida lancelet</name>
    <name type="synonym">Amphioxus</name>
    <dbReference type="NCBI Taxonomy" id="7739"/>
    <lineage>
        <taxon>Eukaryota</taxon>
        <taxon>Metazoa</taxon>
        <taxon>Chordata</taxon>
        <taxon>Cephalochordata</taxon>
        <taxon>Leptocardii</taxon>
        <taxon>Amphioxiformes</taxon>
        <taxon>Branchiostomatidae</taxon>
        <taxon>Branchiostoma</taxon>
    </lineage>
</organism>
<evidence type="ECO:0000313" key="1">
    <source>
        <dbReference type="EMBL" id="EEN53659.1"/>
    </source>
</evidence>
<dbReference type="PANTHER" id="PTHR40129">
    <property type="entry name" value="KETOPANTOATE REDUCTASE N-TERMINAL DOMAIN-CONTAINING PROTEIN"/>
    <property type="match status" value="1"/>
</dbReference>
<accession>C3Z1B8</accession>
<evidence type="ECO:0008006" key="2">
    <source>
        <dbReference type="Google" id="ProtNLM"/>
    </source>
</evidence>
<gene>
    <name evidence="1" type="ORF">BRAFLDRAFT_77447</name>
</gene>
<proteinExistence type="predicted"/>
<dbReference type="EMBL" id="GG666572">
    <property type="protein sequence ID" value="EEN53659.1"/>
    <property type="molecule type" value="Genomic_DNA"/>
</dbReference>
<dbReference type="STRING" id="7739.C3Z1B8"/>
<dbReference type="InterPro" id="IPR036291">
    <property type="entry name" value="NAD(P)-bd_dom_sf"/>
</dbReference>
<protein>
    <recommendedName>
        <fullName evidence="2">NAD-dependent epimerase/dehydratase domain-containing protein</fullName>
    </recommendedName>
</protein>
<dbReference type="SUPFAM" id="SSF51735">
    <property type="entry name" value="NAD(P)-binding Rossmann-fold domains"/>
    <property type="match status" value="1"/>
</dbReference>
<dbReference type="PANTHER" id="PTHR40129:SF2">
    <property type="entry name" value="KETOPANTOATE REDUCTASE N-TERMINAL DOMAIN-CONTAINING PROTEIN"/>
    <property type="match status" value="1"/>
</dbReference>
<dbReference type="InParanoid" id="C3Z1B8"/>
<dbReference type="AlphaFoldDB" id="C3Z1B8"/>
<sequence>MHIRDLFPPLAVVSHRSFFYDFYIRHTAHTRDTIPPTKIELLMNAIMKAQKVLIIGAGFVGSSLATSLRSEGVQVYCTRRQEGGEGTVQFVLEEEETWGNLPKEVDGVVWTLPARPLSQVQRLYDTYLHSILDSKKPVIVYGSTSRYQVEEVHQWVDEKTKKIQKEGSREEGEDFLQEKGATVLVLAGIWGESKNGQSRQPKSWFEKGFIKNVNKFLNLAHVDDIVKVTEEVMRRHSETRGQAINVCDGNPMLWRDIIVHGFGLELPPETEDQTAASSGPYISRRVQNNLLQSIMGKDYKFQTIMDPKK</sequence>